<dbReference type="GeneID" id="96601150"/>
<dbReference type="PATRIC" id="fig|582475.4.peg.4636"/>
<protein>
    <submittedName>
        <fullName evidence="2">Glycosyl transferase</fullName>
    </submittedName>
</protein>
<dbReference type="PANTHER" id="PTHR43630:SF2">
    <property type="entry name" value="GLYCOSYLTRANSFERASE"/>
    <property type="match status" value="1"/>
</dbReference>
<dbReference type="GO" id="GO:0016740">
    <property type="term" value="F:transferase activity"/>
    <property type="evidence" value="ECO:0007669"/>
    <property type="project" value="UniProtKB-KW"/>
</dbReference>
<sequence length="361" mass="42263">MVSISLCMIVKNEEAVIGRCLASVKDLVDEINIIDTGSTDNTKQIVKQFTDRIFDFEWIHHFAAARNFSFQQATKEYILWLDADDVLLEEDQEKFKTLKEALTLDIDAVSMNYNLSFDNEGNVSSLLRRYRLVRRDKPFQWIGAVHEYLEVGGNLLDSNIAVSHLPLSHDHTRNINIYKQLVESGEPLSPRDTFYYANELLDHGQFEDAIFYYETFLTSKLGWLEDNIRSCFKLADCYSHLNDTENNLSSIFRSFEYDIPRPEACCRLGFHFMEQAKNYEAIFWYEQALLIKQNPNAPFQNKTFTTWLPHLQLCVLFDRLQQYETANAHNELARSFLPNDERILHNKTYFDRILNKGNEKS</sequence>
<proteinExistence type="predicted"/>
<dbReference type="PANTHER" id="PTHR43630">
    <property type="entry name" value="POLY-BETA-1,6-N-ACETYL-D-GLUCOSAMINE SYNTHASE"/>
    <property type="match status" value="1"/>
</dbReference>
<name>A0A0K9F0X6_9BACI</name>
<comment type="caution">
    <text evidence="2">The sequence shown here is derived from an EMBL/GenBank/DDBJ whole genome shotgun (WGS) entry which is preliminary data.</text>
</comment>
<dbReference type="Gene3D" id="1.25.40.10">
    <property type="entry name" value="Tetratricopeptide repeat domain"/>
    <property type="match status" value="1"/>
</dbReference>
<feature type="domain" description="Glycosyltransferase 2-like" evidence="1">
    <location>
        <begin position="5"/>
        <end position="121"/>
    </location>
</feature>
<evidence type="ECO:0000313" key="3">
    <source>
        <dbReference type="Proteomes" id="UP000037326"/>
    </source>
</evidence>
<dbReference type="InterPro" id="IPR011990">
    <property type="entry name" value="TPR-like_helical_dom_sf"/>
</dbReference>
<dbReference type="Gene3D" id="3.90.550.10">
    <property type="entry name" value="Spore Coat Polysaccharide Biosynthesis Protein SpsA, Chain A"/>
    <property type="match status" value="1"/>
</dbReference>
<dbReference type="InterPro" id="IPR029044">
    <property type="entry name" value="Nucleotide-diphossugar_trans"/>
</dbReference>
<dbReference type="AlphaFoldDB" id="A0A0K9F0X6"/>
<reference evidence="3" key="1">
    <citation type="submission" date="2015-07" db="EMBL/GenBank/DDBJ databases">
        <authorList>
            <consortium name="Consortium for Microbial Forensics and Genomics (microFORGE)"/>
            <person name="Knight B.M."/>
            <person name="Roberts D.P."/>
            <person name="Lin D."/>
            <person name="Hari K."/>
            <person name="Fletcher J."/>
            <person name="Melcher U."/>
            <person name="Blagden T."/>
            <person name="Winegar R.A."/>
        </authorList>
    </citation>
    <scope>NUCLEOTIDE SEQUENCE [LARGE SCALE GENOMIC DNA]</scope>
    <source>
        <strain evidence="3">DSM 23493</strain>
    </source>
</reference>
<dbReference type="OrthoDB" id="9815923at2"/>
<evidence type="ECO:0000259" key="1">
    <source>
        <dbReference type="Pfam" id="PF00535"/>
    </source>
</evidence>
<keyword evidence="2" id="KW-0808">Transferase</keyword>
<dbReference type="CDD" id="cd02511">
    <property type="entry name" value="Beta4Glucosyltransferase"/>
    <property type="match status" value="1"/>
</dbReference>
<dbReference type="RefSeq" id="WP_049668943.1">
    <property type="nucleotide sequence ID" value="NZ_LFXJ01000013.1"/>
</dbReference>
<evidence type="ECO:0000313" key="2">
    <source>
        <dbReference type="EMBL" id="KMY28185.1"/>
    </source>
</evidence>
<dbReference type="SUPFAM" id="SSF53448">
    <property type="entry name" value="Nucleotide-diphospho-sugar transferases"/>
    <property type="match status" value="1"/>
</dbReference>
<dbReference type="Proteomes" id="UP000037326">
    <property type="component" value="Unassembled WGS sequence"/>
</dbReference>
<gene>
    <name evidence="2" type="ORF">ACZ11_23390</name>
</gene>
<dbReference type="EMBL" id="LFXJ01000013">
    <property type="protein sequence ID" value="KMY28185.1"/>
    <property type="molecule type" value="Genomic_DNA"/>
</dbReference>
<accession>A0A0K9F0X6</accession>
<organism evidence="2 3">
    <name type="scientific">Lysinibacillus xylanilyticus</name>
    <dbReference type="NCBI Taxonomy" id="582475"/>
    <lineage>
        <taxon>Bacteria</taxon>
        <taxon>Bacillati</taxon>
        <taxon>Bacillota</taxon>
        <taxon>Bacilli</taxon>
        <taxon>Bacillales</taxon>
        <taxon>Bacillaceae</taxon>
        <taxon>Lysinibacillus</taxon>
    </lineage>
</organism>
<dbReference type="Pfam" id="PF00535">
    <property type="entry name" value="Glycos_transf_2"/>
    <property type="match status" value="1"/>
</dbReference>
<dbReference type="InterPro" id="IPR001173">
    <property type="entry name" value="Glyco_trans_2-like"/>
</dbReference>
<dbReference type="SUPFAM" id="SSF48452">
    <property type="entry name" value="TPR-like"/>
    <property type="match status" value="1"/>
</dbReference>